<evidence type="ECO:0000313" key="4">
    <source>
        <dbReference type="EMBL" id="EFC35279.1"/>
    </source>
</evidence>
<dbReference type="KEGG" id="ngr:NAEGRDRAFT_55000"/>
<evidence type="ECO:0000256" key="2">
    <source>
        <dbReference type="SAM" id="SignalP"/>
    </source>
</evidence>
<dbReference type="VEuPathDB" id="AmoebaDB:NAEGRDRAFT_55000"/>
<reference evidence="4 5" key="1">
    <citation type="journal article" date="2010" name="Cell">
        <title>The genome of Naegleria gruberi illuminates early eukaryotic versatility.</title>
        <authorList>
            <person name="Fritz-Laylin L.K."/>
            <person name="Prochnik S.E."/>
            <person name="Ginger M.L."/>
            <person name="Dacks J.B."/>
            <person name="Carpenter M.L."/>
            <person name="Field M.C."/>
            <person name="Kuo A."/>
            <person name="Paredez A."/>
            <person name="Chapman J."/>
            <person name="Pham J."/>
            <person name="Shu S."/>
            <person name="Neupane R."/>
            <person name="Cipriano M."/>
            <person name="Mancuso J."/>
            <person name="Tu H."/>
            <person name="Salamov A."/>
            <person name="Lindquist E."/>
            <person name="Shapiro H."/>
            <person name="Lucas S."/>
            <person name="Grigoriev I.V."/>
            <person name="Cande W.Z."/>
            <person name="Fulton C."/>
            <person name="Rokhsar D.S."/>
            <person name="Dawson S.C."/>
        </authorList>
    </citation>
    <scope>NUCLEOTIDE SEQUENCE [LARGE SCALE GENOMIC DNA]</scope>
    <source>
        <strain evidence="4 5">NEG-M</strain>
    </source>
</reference>
<dbReference type="eggNOG" id="KOG4659">
    <property type="taxonomic scope" value="Eukaryota"/>
</dbReference>
<dbReference type="EMBL" id="GG739440">
    <property type="protein sequence ID" value="EFC35279.1"/>
    <property type="molecule type" value="Genomic_DNA"/>
</dbReference>
<dbReference type="Proteomes" id="UP000006671">
    <property type="component" value="Unassembled WGS sequence"/>
</dbReference>
<feature type="signal peptide" evidence="2">
    <location>
        <begin position="1"/>
        <end position="24"/>
    </location>
</feature>
<keyword evidence="5" id="KW-1185">Reference proteome</keyword>
<gene>
    <name evidence="4" type="ORF">NAEGRDRAFT_55000</name>
</gene>
<dbReference type="AlphaFoldDB" id="D2W6M3"/>
<evidence type="ECO:0000259" key="3">
    <source>
        <dbReference type="Pfam" id="PF25021"/>
    </source>
</evidence>
<feature type="chain" id="PRO_5003038880" evidence="2">
    <location>
        <begin position="25"/>
        <end position="318"/>
    </location>
</feature>
<dbReference type="PANTHER" id="PTHR46388">
    <property type="entry name" value="NHL REPEAT-CONTAINING PROTEIN 2"/>
    <property type="match status" value="1"/>
</dbReference>
<dbReference type="OrthoDB" id="342730at2759"/>
<keyword evidence="1" id="KW-0677">Repeat</keyword>
<feature type="domain" description="Teneurin NHL" evidence="3">
    <location>
        <begin position="98"/>
        <end position="146"/>
    </location>
</feature>
<dbReference type="InterPro" id="IPR001258">
    <property type="entry name" value="NHL_repeat"/>
</dbReference>
<dbReference type="OMA" id="CEANDFG"/>
<sequence>MNLKKMKTFLVCCLILIIICTVSSLQEDVKSIIKTIAGQGVCDGISATSASLNGPSSTAINSLGEVYIADKSHHRIRKVYNNGTIVTIAGTGIAGYNGDGIDATTAQLFSPYGIGIDSKDLVYFSDSSNHRIRKILSNGTIVTIAGIGSNGFSGDGGLATKAKIYLPFGLTISPNDDVIFADVNNNRIRKISATSGIITTIAGNNNQGYNGDNIQATSAYLYLPYACAVTPSGKLIISDSNNNRIRTVNLNGVITTNAGIGSNDPGYNGDYINATSAKINTPAGVSVATNNEVYFVDSLNNRIRKILSNGTIITVAGT</sequence>
<dbReference type="InterPro" id="IPR056822">
    <property type="entry name" value="TEN_NHL"/>
</dbReference>
<keyword evidence="2" id="KW-0732">Signal</keyword>
<protein>
    <submittedName>
        <fullName evidence="4">Predicted protein</fullName>
    </submittedName>
</protein>
<evidence type="ECO:0000256" key="1">
    <source>
        <dbReference type="ARBA" id="ARBA00022737"/>
    </source>
</evidence>
<dbReference type="SUPFAM" id="SSF101898">
    <property type="entry name" value="NHL repeat"/>
    <property type="match status" value="1"/>
</dbReference>
<proteinExistence type="predicted"/>
<feature type="non-terminal residue" evidence="4">
    <location>
        <position position="318"/>
    </location>
</feature>
<dbReference type="InParanoid" id="D2W6M3"/>
<dbReference type="Pfam" id="PF25021">
    <property type="entry name" value="TEN_NHL"/>
    <property type="match status" value="1"/>
</dbReference>
<dbReference type="Gene3D" id="2.120.10.30">
    <property type="entry name" value="TolB, C-terminal domain"/>
    <property type="match status" value="3"/>
</dbReference>
<organism evidence="5">
    <name type="scientific">Naegleria gruberi</name>
    <name type="common">Amoeba</name>
    <dbReference type="NCBI Taxonomy" id="5762"/>
    <lineage>
        <taxon>Eukaryota</taxon>
        <taxon>Discoba</taxon>
        <taxon>Heterolobosea</taxon>
        <taxon>Tetramitia</taxon>
        <taxon>Eutetramitia</taxon>
        <taxon>Vahlkampfiidae</taxon>
        <taxon>Naegleria</taxon>
    </lineage>
</organism>
<dbReference type="RefSeq" id="XP_002668023.1">
    <property type="nucleotide sequence ID" value="XM_002667977.1"/>
</dbReference>
<dbReference type="PANTHER" id="PTHR46388:SF2">
    <property type="entry name" value="NHL REPEAT-CONTAINING PROTEIN 2"/>
    <property type="match status" value="1"/>
</dbReference>
<name>D2W6M3_NAEGR</name>
<dbReference type="InterPro" id="IPR011042">
    <property type="entry name" value="6-blade_b-propeller_TolB-like"/>
</dbReference>
<evidence type="ECO:0000313" key="5">
    <source>
        <dbReference type="Proteomes" id="UP000006671"/>
    </source>
</evidence>
<dbReference type="GeneID" id="8860162"/>
<dbReference type="Pfam" id="PF01436">
    <property type="entry name" value="NHL"/>
    <property type="match status" value="1"/>
</dbReference>
<accession>D2W6M3</accession>